<keyword evidence="3" id="KW-0472">Membrane</keyword>
<dbReference type="InterPro" id="IPR009057">
    <property type="entry name" value="Homeodomain-like_sf"/>
</dbReference>
<keyword evidence="3" id="KW-1133">Transmembrane helix</keyword>
<dbReference type="PROSITE" id="PS50977">
    <property type="entry name" value="HTH_TETR_2"/>
    <property type="match status" value="1"/>
</dbReference>
<protein>
    <submittedName>
        <fullName evidence="5">TetR/AcrR family transcriptional regulator</fullName>
    </submittedName>
</protein>
<dbReference type="GO" id="GO:0003677">
    <property type="term" value="F:DNA binding"/>
    <property type="evidence" value="ECO:0007669"/>
    <property type="project" value="UniProtKB-UniRule"/>
</dbReference>
<evidence type="ECO:0000256" key="1">
    <source>
        <dbReference type="ARBA" id="ARBA00023125"/>
    </source>
</evidence>
<reference evidence="5 6" key="1">
    <citation type="submission" date="2019-01" db="EMBL/GenBank/DDBJ databases">
        <title>Insights into ecological role of a new deltaproteobacterial order Candidatus Sinidesulfobacterales (Sva0485) by metagenomics and metatranscriptomics.</title>
        <authorList>
            <person name="Tan S."/>
            <person name="Liu J."/>
            <person name="Fang Y."/>
            <person name="Hedlund B.P."/>
            <person name="Lian Z.H."/>
            <person name="Huang L.Y."/>
            <person name="Li J.T."/>
            <person name="Huang L.N."/>
            <person name="Li W.J."/>
            <person name="Jiang H.C."/>
            <person name="Dong H.L."/>
            <person name="Shu W.S."/>
        </authorList>
    </citation>
    <scope>NUCLEOTIDE SEQUENCE [LARGE SCALE GENOMIC DNA]</scope>
    <source>
        <strain evidence="5">AP3</strain>
    </source>
</reference>
<dbReference type="SUPFAM" id="SSF46689">
    <property type="entry name" value="Homeodomain-like"/>
    <property type="match status" value="1"/>
</dbReference>
<dbReference type="Gene3D" id="1.10.357.10">
    <property type="entry name" value="Tetracycline Repressor, domain 2"/>
    <property type="match status" value="1"/>
</dbReference>
<dbReference type="PANTHER" id="PTHR43479:SF11">
    <property type="entry name" value="ACREF_ENVCD OPERON REPRESSOR-RELATED"/>
    <property type="match status" value="1"/>
</dbReference>
<dbReference type="AlphaFoldDB" id="A0A519B962"/>
<feature type="transmembrane region" description="Helical" evidence="3">
    <location>
        <begin position="150"/>
        <end position="169"/>
    </location>
</feature>
<dbReference type="EMBL" id="SGBD01000006">
    <property type="protein sequence ID" value="RZD13840.1"/>
    <property type="molecule type" value="Genomic_DNA"/>
</dbReference>
<proteinExistence type="predicted"/>
<evidence type="ECO:0000259" key="4">
    <source>
        <dbReference type="PROSITE" id="PS50977"/>
    </source>
</evidence>
<dbReference type="Proteomes" id="UP000320813">
    <property type="component" value="Unassembled WGS sequence"/>
</dbReference>
<comment type="caution">
    <text evidence="5">The sequence shown here is derived from an EMBL/GenBank/DDBJ whole genome shotgun (WGS) entry which is preliminary data.</text>
</comment>
<dbReference type="InterPro" id="IPR001647">
    <property type="entry name" value="HTH_TetR"/>
</dbReference>
<dbReference type="InterPro" id="IPR050624">
    <property type="entry name" value="HTH-type_Tx_Regulator"/>
</dbReference>
<dbReference type="PRINTS" id="PR00455">
    <property type="entry name" value="HTHTETR"/>
</dbReference>
<evidence type="ECO:0000256" key="2">
    <source>
        <dbReference type="PROSITE-ProRule" id="PRU00335"/>
    </source>
</evidence>
<name>A0A519B962_9DELT</name>
<dbReference type="PROSITE" id="PS01081">
    <property type="entry name" value="HTH_TETR_1"/>
    <property type="match status" value="1"/>
</dbReference>
<accession>A0A519B962</accession>
<evidence type="ECO:0000313" key="6">
    <source>
        <dbReference type="Proteomes" id="UP000320813"/>
    </source>
</evidence>
<keyword evidence="1 2" id="KW-0238">DNA-binding</keyword>
<keyword evidence="3" id="KW-0812">Transmembrane</keyword>
<gene>
    <name evidence="5" type="ORF">EVJ47_08640</name>
</gene>
<dbReference type="PANTHER" id="PTHR43479">
    <property type="entry name" value="ACREF/ENVCD OPERON REPRESSOR-RELATED"/>
    <property type="match status" value="1"/>
</dbReference>
<sequence>MINYNKKQQQSIVTKNNIMNAAMSLFIEWGYFNTTLRDVAKRAGLSTGALYVHFKSKEDIAKELFQMTSNFIKEKLEFSIKNANTTKDKIRGIIDTIFILAETNRGMMEYAFYTKHKDIFSGGKSICSSAPLDLLKEFLKFEIKNKRLRVIDINLGVISLTGIAIRFIISSWDGVIKGNIADYKDKVFEIVWGILKPEGSD</sequence>
<feature type="DNA-binding region" description="H-T-H motif" evidence="2">
    <location>
        <begin position="35"/>
        <end position="54"/>
    </location>
</feature>
<dbReference type="Pfam" id="PF00440">
    <property type="entry name" value="TetR_N"/>
    <property type="match status" value="1"/>
</dbReference>
<evidence type="ECO:0000313" key="5">
    <source>
        <dbReference type="EMBL" id="RZD13840.1"/>
    </source>
</evidence>
<dbReference type="InterPro" id="IPR023772">
    <property type="entry name" value="DNA-bd_HTH_TetR-type_CS"/>
</dbReference>
<evidence type="ECO:0000256" key="3">
    <source>
        <dbReference type="SAM" id="Phobius"/>
    </source>
</evidence>
<organism evidence="5 6">
    <name type="scientific">Candidatus Acidulodesulfobacterium ferriphilum</name>
    <dbReference type="NCBI Taxonomy" id="2597223"/>
    <lineage>
        <taxon>Bacteria</taxon>
        <taxon>Deltaproteobacteria</taxon>
        <taxon>Candidatus Acidulodesulfobacterales</taxon>
        <taxon>Candidatus Acidulodesulfobacterium</taxon>
    </lineage>
</organism>
<feature type="domain" description="HTH tetR-type" evidence="4">
    <location>
        <begin position="12"/>
        <end position="72"/>
    </location>
</feature>